<dbReference type="Proteomes" id="UP000438874">
    <property type="component" value="Unassembled WGS sequence"/>
</dbReference>
<sequence length="41" mass="4750">MTANLALAKWSLVDYHRMIARVILIDQRVELPKVNILEMSP</sequence>
<dbReference type="EMBL" id="BJCH01000017">
    <property type="protein sequence ID" value="GCL46276.1"/>
    <property type="molecule type" value="Genomic_DNA"/>
</dbReference>
<evidence type="ECO:0000313" key="2">
    <source>
        <dbReference type="Proteomes" id="UP000438874"/>
    </source>
</evidence>
<proteinExistence type="predicted"/>
<gene>
    <name evidence="1" type="ORF">NIES3787_19680</name>
</gene>
<reference evidence="1 2" key="1">
    <citation type="submission" date="2019-02" db="EMBL/GenBank/DDBJ databases">
        <title>Draft genome sequence of Arthrospira platensis NIES-3787.</title>
        <authorList>
            <person name="Yamaguchi H."/>
            <person name="Suzuki S."/>
            <person name="Kawachi M."/>
        </authorList>
    </citation>
    <scope>NUCLEOTIDE SEQUENCE [LARGE SCALE GENOMIC DNA]</scope>
    <source>
        <strain evidence="1 2">NIES-3787</strain>
    </source>
</reference>
<dbReference type="AlphaFoldDB" id="A0A6H9GIQ9"/>
<evidence type="ECO:0008006" key="3">
    <source>
        <dbReference type="Google" id="ProtNLM"/>
    </source>
</evidence>
<dbReference type="RefSeq" id="WP_301951371.1">
    <property type="nucleotide sequence ID" value="NZ_BJCH01000017.1"/>
</dbReference>
<accession>A0A6H9GIQ9</accession>
<comment type="caution">
    <text evidence="1">The sequence shown here is derived from an EMBL/GenBank/DDBJ whole genome shotgun (WGS) entry which is preliminary data.</text>
</comment>
<name>A0A6H9GIQ9_MICAE</name>
<protein>
    <recommendedName>
        <fullName evidence="3">Transposase</fullName>
    </recommendedName>
</protein>
<organism evidence="1 2">
    <name type="scientific">Microcystis aeruginosa NIES-3787</name>
    <dbReference type="NCBI Taxonomy" id="2517782"/>
    <lineage>
        <taxon>Bacteria</taxon>
        <taxon>Bacillati</taxon>
        <taxon>Cyanobacteriota</taxon>
        <taxon>Cyanophyceae</taxon>
        <taxon>Oscillatoriophycideae</taxon>
        <taxon>Chroococcales</taxon>
        <taxon>Microcystaceae</taxon>
        <taxon>Microcystis</taxon>
    </lineage>
</organism>
<evidence type="ECO:0000313" key="1">
    <source>
        <dbReference type="EMBL" id="GCL46276.1"/>
    </source>
</evidence>